<proteinExistence type="predicted"/>
<accession>A0A6A6HIY9</accession>
<gene>
    <name evidence="1" type="ORF">EV356DRAFT_509747</name>
</gene>
<dbReference type="EMBL" id="ML991778">
    <property type="protein sequence ID" value="KAF2237852.1"/>
    <property type="molecule type" value="Genomic_DNA"/>
</dbReference>
<organism evidence="1 2">
    <name type="scientific">Viridothelium virens</name>
    <name type="common">Speckled blister lichen</name>
    <name type="synonym">Trypethelium virens</name>
    <dbReference type="NCBI Taxonomy" id="1048519"/>
    <lineage>
        <taxon>Eukaryota</taxon>
        <taxon>Fungi</taxon>
        <taxon>Dikarya</taxon>
        <taxon>Ascomycota</taxon>
        <taxon>Pezizomycotina</taxon>
        <taxon>Dothideomycetes</taxon>
        <taxon>Dothideomycetes incertae sedis</taxon>
        <taxon>Trypetheliales</taxon>
        <taxon>Trypetheliaceae</taxon>
        <taxon>Viridothelium</taxon>
    </lineage>
</organism>
<evidence type="ECO:0000313" key="1">
    <source>
        <dbReference type="EMBL" id="KAF2237852.1"/>
    </source>
</evidence>
<dbReference type="AlphaFoldDB" id="A0A6A6HIY9"/>
<keyword evidence="2" id="KW-1185">Reference proteome</keyword>
<dbReference type="Proteomes" id="UP000800092">
    <property type="component" value="Unassembled WGS sequence"/>
</dbReference>
<reference evidence="1" key="1">
    <citation type="journal article" date="2020" name="Stud. Mycol.">
        <title>101 Dothideomycetes genomes: a test case for predicting lifestyles and emergence of pathogens.</title>
        <authorList>
            <person name="Haridas S."/>
            <person name="Albert R."/>
            <person name="Binder M."/>
            <person name="Bloem J."/>
            <person name="Labutti K."/>
            <person name="Salamov A."/>
            <person name="Andreopoulos B."/>
            <person name="Baker S."/>
            <person name="Barry K."/>
            <person name="Bills G."/>
            <person name="Bluhm B."/>
            <person name="Cannon C."/>
            <person name="Castanera R."/>
            <person name="Culley D."/>
            <person name="Daum C."/>
            <person name="Ezra D."/>
            <person name="Gonzalez J."/>
            <person name="Henrissat B."/>
            <person name="Kuo A."/>
            <person name="Liang C."/>
            <person name="Lipzen A."/>
            <person name="Lutzoni F."/>
            <person name="Magnuson J."/>
            <person name="Mondo S."/>
            <person name="Nolan M."/>
            <person name="Ohm R."/>
            <person name="Pangilinan J."/>
            <person name="Park H.-J."/>
            <person name="Ramirez L."/>
            <person name="Alfaro M."/>
            <person name="Sun H."/>
            <person name="Tritt A."/>
            <person name="Yoshinaga Y."/>
            <person name="Zwiers L.-H."/>
            <person name="Turgeon B."/>
            <person name="Goodwin S."/>
            <person name="Spatafora J."/>
            <person name="Crous P."/>
            <person name="Grigoriev I."/>
        </authorList>
    </citation>
    <scope>NUCLEOTIDE SEQUENCE</scope>
    <source>
        <strain evidence="1">Tuck. ex Michener</strain>
    </source>
</reference>
<name>A0A6A6HIY9_VIRVR</name>
<dbReference type="OrthoDB" id="5238363at2759"/>
<protein>
    <submittedName>
        <fullName evidence="1">Uncharacterized protein</fullName>
    </submittedName>
</protein>
<sequence length="288" mass="32974">MHPSRWESLVKNVLSAKYPPPYTPYWQSSTLPLLTLPPTTSSYLYPLRTQFTRLLGSPVILPFYSIFHVPFPGAQDVLSLPLSVRYWTIRQKYEERGRKSEQIAAASPGGGGGLWWNVNYYVKNEKAVVRKRFARKMRTAFESALEEAGFDKNGLRIATSQQSESQATKTTGRNGRRLLAGHLTGSLRINPTKQALYAPYEDLLKVSRQLVGNLQEIRLQQQRGTVKNESRRDASQQEQTWQEAKISFFRAMESLRTEIERSDPRQHTQLADVDDISDYEYLKSIADT</sequence>
<evidence type="ECO:0000313" key="2">
    <source>
        <dbReference type="Proteomes" id="UP000800092"/>
    </source>
</evidence>